<dbReference type="InterPro" id="IPR051169">
    <property type="entry name" value="NADH-Q_oxidoreductase"/>
</dbReference>
<dbReference type="InterPro" id="IPR036188">
    <property type="entry name" value="FAD/NAD-bd_sf"/>
</dbReference>
<dbReference type="PANTHER" id="PTHR42913">
    <property type="entry name" value="APOPTOSIS-INDUCING FACTOR 1"/>
    <property type="match status" value="1"/>
</dbReference>
<dbReference type="Proteomes" id="UP001157974">
    <property type="component" value="Unassembled WGS sequence"/>
</dbReference>
<accession>A0AAV8UMW7</accession>
<dbReference type="EMBL" id="JAMWBK010000006">
    <property type="protein sequence ID" value="KAJ8903794.1"/>
    <property type="molecule type" value="Genomic_DNA"/>
</dbReference>
<protein>
    <recommendedName>
        <fullName evidence="5">FAD/NAD(P)-binding domain-containing protein</fullName>
    </recommendedName>
</protein>
<dbReference type="PANTHER" id="PTHR42913:SF4">
    <property type="entry name" value="ALTERNATIVE NAD(P)H-UBIQUINONE OXIDOREDUCTASE C1, CHLOROPLASTIC_MITOCHONDRIAL"/>
    <property type="match status" value="1"/>
</dbReference>
<evidence type="ECO:0000256" key="4">
    <source>
        <dbReference type="ARBA" id="ARBA00023002"/>
    </source>
</evidence>
<dbReference type="GO" id="GO:0019646">
    <property type="term" value="P:aerobic electron transport chain"/>
    <property type="evidence" value="ECO:0007669"/>
    <property type="project" value="TreeGrafter"/>
</dbReference>
<keyword evidence="3" id="KW-0274">FAD</keyword>
<keyword evidence="2" id="KW-0285">Flavoprotein</keyword>
<feature type="domain" description="FAD/NAD(P)-binding" evidence="5">
    <location>
        <begin position="49"/>
        <end position="359"/>
    </location>
</feature>
<evidence type="ECO:0000259" key="5">
    <source>
        <dbReference type="Pfam" id="PF07992"/>
    </source>
</evidence>
<dbReference type="GO" id="GO:0003955">
    <property type="term" value="F:NAD(P)H dehydrogenase (quinone) activity"/>
    <property type="evidence" value="ECO:0007669"/>
    <property type="project" value="TreeGrafter"/>
</dbReference>
<dbReference type="Pfam" id="PF07992">
    <property type="entry name" value="Pyr_redox_2"/>
    <property type="match status" value="1"/>
</dbReference>
<dbReference type="PRINTS" id="PR00368">
    <property type="entry name" value="FADPNR"/>
</dbReference>
<organism evidence="6 7">
    <name type="scientific">Rhodosorus marinus</name>
    <dbReference type="NCBI Taxonomy" id="101924"/>
    <lineage>
        <taxon>Eukaryota</taxon>
        <taxon>Rhodophyta</taxon>
        <taxon>Stylonematophyceae</taxon>
        <taxon>Stylonematales</taxon>
        <taxon>Stylonemataceae</taxon>
        <taxon>Rhodosorus</taxon>
    </lineage>
</organism>
<evidence type="ECO:0000256" key="3">
    <source>
        <dbReference type="ARBA" id="ARBA00022827"/>
    </source>
</evidence>
<name>A0AAV8UMW7_9RHOD</name>
<evidence type="ECO:0000313" key="7">
    <source>
        <dbReference type="Proteomes" id="UP001157974"/>
    </source>
</evidence>
<dbReference type="AlphaFoldDB" id="A0AAV8UMW7"/>
<keyword evidence="4" id="KW-0560">Oxidoreductase</keyword>
<gene>
    <name evidence="6" type="ORF">NDN08_000327</name>
</gene>
<keyword evidence="7" id="KW-1185">Reference proteome</keyword>
<proteinExistence type="predicted"/>
<reference evidence="6 7" key="1">
    <citation type="journal article" date="2023" name="Nat. Commun.">
        <title>Origin of minicircular mitochondrial genomes in red algae.</title>
        <authorList>
            <person name="Lee Y."/>
            <person name="Cho C.H."/>
            <person name="Lee Y.M."/>
            <person name="Park S.I."/>
            <person name="Yang J.H."/>
            <person name="West J.A."/>
            <person name="Bhattacharya D."/>
            <person name="Yoon H.S."/>
        </authorList>
    </citation>
    <scope>NUCLEOTIDE SEQUENCE [LARGE SCALE GENOMIC DNA]</scope>
    <source>
        <strain evidence="6 7">CCMP1338</strain>
        <tissue evidence="6">Whole cell</tissue>
    </source>
</reference>
<comment type="cofactor">
    <cofactor evidence="1">
        <name>FAD</name>
        <dbReference type="ChEBI" id="CHEBI:57692"/>
    </cofactor>
</comment>
<dbReference type="SUPFAM" id="SSF51905">
    <property type="entry name" value="FAD/NAD(P)-binding domain"/>
    <property type="match status" value="2"/>
</dbReference>
<dbReference type="Gene3D" id="3.50.50.100">
    <property type="match status" value="1"/>
</dbReference>
<evidence type="ECO:0000313" key="6">
    <source>
        <dbReference type="EMBL" id="KAJ8903794.1"/>
    </source>
</evidence>
<evidence type="ECO:0000256" key="2">
    <source>
        <dbReference type="ARBA" id="ARBA00022630"/>
    </source>
</evidence>
<dbReference type="InterPro" id="IPR023753">
    <property type="entry name" value="FAD/NAD-binding_dom"/>
</dbReference>
<sequence>MERGCGFAMNPGSRILRRAGMQGLLRTKRMRAEFVTVSAMSSDPLVRPNIVVLGGGFGGLYTTLHLMNMPWSRLQKPRITLVDRSDRFVFLPLLYDLLSGSVSTSEIAPYYVELLQNSDVRFQMGAITSLDPDAKTVQVDGKDEEYNIGFDRLVIATGAGPVLDSIPGAEDHAFAFYGLEDAFLVKERLRGLLSSELSSIKVVIIGAGFNGVELSSTIADVLGERGCVTLLSRDDGILKDSKPHNRTTAEKSLRRLGVDVETKASVDRIEEGTVFFKSESSEEESIQADLILCTAGTRTSKFPGLSKLPQNGRGQLQTTKTLQVKKSSGIFALGDIAASTDVSSATPSKATAQTALQQADYVAWNVYASIADEPALAYRYLDLGEMMSLGDHDATISALDSINLSGKAAVAFRRAVYLARMPTDLHRLRTTASFATRPFVSKANQSLTELLRGIS</sequence>
<dbReference type="PRINTS" id="PR00411">
    <property type="entry name" value="PNDRDTASEI"/>
</dbReference>
<evidence type="ECO:0000256" key="1">
    <source>
        <dbReference type="ARBA" id="ARBA00001974"/>
    </source>
</evidence>
<comment type="caution">
    <text evidence="6">The sequence shown here is derived from an EMBL/GenBank/DDBJ whole genome shotgun (WGS) entry which is preliminary data.</text>
</comment>